<gene>
    <name evidence="1" type="ORF">SAMN05421640_3330</name>
</gene>
<dbReference type="EMBL" id="FZPD01000005">
    <property type="protein sequence ID" value="SNT30798.1"/>
    <property type="molecule type" value="Genomic_DNA"/>
</dbReference>
<evidence type="ECO:0000313" key="1">
    <source>
        <dbReference type="EMBL" id="SNT30798.1"/>
    </source>
</evidence>
<name>A0A239LLN7_EKHLU</name>
<organism evidence="1 2">
    <name type="scientific">Ekhidna lutea</name>
    <dbReference type="NCBI Taxonomy" id="447679"/>
    <lineage>
        <taxon>Bacteria</taxon>
        <taxon>Pseudomonadati</taxon>
        <taxon>Bacteroidota</taxon>
        <taxon>Cytophagia</taxon>
        <taxon>Cytophagales</taxon>
        <taxon>Reichenbachiellaceae</taxon>
        <taxon>Ekhidna</taxon>
    </lineage>
</organism>
<protein>
    <submittedName>
        <fullName evidence="1">Uncharacterized protein</fullName>
    </submittedName>
</protein>
<evidence type="ECO:0000313" key="2">
    <source>
        <dbReference type="Proteomes" id="UP000198393"/>
    </source>
</evidence>
<proteinExistence type="predicted"/>
<sequence length="159" mass="18288">MEKTQIEIVPGIGLGALKFGMNREEVKSILGEPDHQEITHYGEDDSDQSDAWEYHPLRLDLSFEEAEDWRLTILSVSSDDYLLKGSSLIGLNQEELMEELELLGVKELEMEDLSSEDHPEQLLIAAEELGVNFWLHKGILEEIQWGPLFQDEHTIKWPE</sequence>
<reference evidence="1 2" key="1">
    <citation type="submission" date="2017-06" db="EMBL/GenBank/DDBJ databases">
        <authorList>
            <person name="Kim H.J."/>
            <person name="Triplett B.A."/>
        </authorList>
    </citation>
    <scope>NUCLEOTIDE SEQUENCE [LARGE SCALE GENOMIC DNA]</scope>
    <source>
        <strain evidence="1 2">DSM 19307</strain>
    </source>
</reference>
<accession>A0A239LLN7</accession>
<dbReference type="RefSeq" id="WP_089357991.1">
    <property type="nucleotide sequence ID" value="NZ_FZPD01000005.1"/>
</dbReference>
<dbReference type="AlphaFoldDB" id="A0A239LLN7"/>
<dbReference type="Proteomes" id="UP000198393">
    <property type="component" value="Unassembled WGS sequence"/>
</dbReference>
<dbReference type="OrthoDB" id="1118000at2"/>
<keyword evidence="2" id="KW-1185">Reference proteome</keyword>